<keyword evidence="6 8" id="KW-0539">Nucleus</keyword>
<evidence type="ECO:0000256" key="4">
    <source>
        <dbReference type="ARBA" id="ARBA00022691"/>
    </source>
</evidence>
<gene>
    <name evidence="11" type="primary">107367267</name>
</gene>
<evidence type="ECO:0000256" key="8">
    <source>
        <dbReference type="PIRNR" id="PIRNR017269"/>
    </source>
</evidence>
<name>T1KTM8_TETUR</name>
<dbReference type="InterPro" id="IPR029063">
    <property type="entry name" value="SAM-dependent_MTases_sf"/>
</dbReference>
<dbReference type="OMA" id="RPDHRMI"/>
<dbReference type="PROSITE" id="PS51620">
    <property type="entry name" value="SAM_TRM61"/>
    <property type="match status" value="1"/>
</dbReference>
<feature type="binding site" evidence="9">
    <location>
        <begin position="118"/>
        <end position="121"/>
    </location>
    <ligand>
        <name>S-adenosyl-L-methionine</name>
        <dbReference type="ChEBI" id="CHEBI:59789"/>
    </ligand>
</feature>
<proteinExistence type="inferred from homology"/>
<dbReference type="GO" id="GO:0030488">
    <property type="term" value="P:tRNA methylation"/>
    <property type="evidence" value="ECO:0007669"/>
    <property type="project" value="InterPro"/>
</dbReference>
<dbReference type="EC" id="2.1.1.220" evidence="8"/>
<organism evidence="11 12">
    <name type="scientific">Tetranychus urticae</name>
    <name type="common">Two-spotted spider mite</name>
    <dbReference type="NCBI Taxonomy" id="32264"/>
    <lineage>
        <taxon>Eukaryota</taxon>
        <taxon>Metazoa</taxon>
        <taxon>Ecdysozoa</taxon>
        <taxon>Arthropoda</taxon>
        <taxon>Chelicerata</taxon>
        <taxon>Arachnida</taxon>
        <taxon>Acari</taxon>
        <taxon>Acariformes</taxon>
        <taxon>Trombidiformes</taxon>
        <taxon>Prostigmata</taxon>
        <taxon>Eleutherengona</taxon>
        <taxon>Raphignathae</taxon>
        <taxon>Tetranychoidea</taxon>
        <taxon>Tetranychidae</taxon>
        <taxon>Tetranychus</taxon>
    </lineage>
</organism>
<keyword evidence="12" id="KW-1185">Reference proteome</keyword>
<dbReference type="PIRSF" id="PIRSF017269">
    <property type="entry name" value="GCD14"/>
    <property type="match status" value="1"/>
</dbReference>
<reference evidence="12" key="1">
    <citation type="submission" date="2011-08" db="EMBL/GenBank/DDBJ databases">
        <authorList>
            <person name="Rombauts S."/>
        </authorList>
    </citation>
    <scope>NUCLEOTIDE SEQUENCE</scope>
    <source>
        <strain evidence="12">London</strain>
    </source>
</reference>
<comment type="catalytic activity">
    <reaction evidence="7">
        <text>an adenosine in mRNA + S-adenosyl-L-methionine = an N(1)-methyladenosine in mRNA + S-adenosyl-L-homocysteine + H(+)</text>
        <dbReference type="Rhea" id="RHEA:55392"/>
        <dbReference type="Rhea" id="RHEA-COMP:12414"/>
        <dbReference type="Rhea" id="RHEA-COMP:12415"/>
        <dbReference type="ChEBI" id="CHEBI:15378"/>
        <dbReference type="ChEBI" id="CHEBI:57856"/>
        <dbReference type="ChEBI" id="CHEBI:59789"/>
        <dbReference type="ChEBI" id="CHEBI:74411"/>
        <dbReference type="ChEBI" id="CHEBI:74491"/>
    </reaction>
</comment>
<keyword evidence="5 8" id="KW-0819">tRNA processing</keyword>
<evidence type="ECO:0000256" key="6">
    <source>
        <dbReference type="ARBA" id="ARBA00023242"/>
    </source>
</evidence>
<evidence type="ECO:0000256" key="1">
    <source>
        <dbReference type="ARBA" id="ARBA00004123"/>
    </source>
</evidence>
<feature type="binding site" evidence="9">
    <location>
        <position position="167"/>
    </location>
    <ligand>
        <name>S-adenosyl-L-methionine</name>
        <dbReference type="ChEBI" id="CHEBI:59789"/>
    </ligand>
</feature>
<comment type="similarity">
    <text evidence="8">Belongs to the class I-like SAM-binding methyltransferase superfamily. TRM61 family.</text>
</comment>
<evidence type="ECO:0000256" key="5">
    <source>
        <dbReference type="ARBA" id="ARBA00022694"/>
    </source>
</evidence>
<evidence type="ECO:0000313" key="11">
    <source>
        <dbReference type="EnsemblMetazoa" id="tetur21g00320.1"/>
    </source>
</evidence>
<dbReference type="GO" id="GO:0005634">
    <property type="term" value="C:nucleus"/>
    <property type="evidence" value="ECO:0007669"/>
    <property type="project" value="UniProtKB-SubCell"/>
</dbReference>
<evidence type="ECO:0000256" key="7">
    <source>
        <dbReference type="ARBA" id="ARBA00048481"/>
    </source>
</evidence>
<dbReference type="InterPro" id="IPR014816">
    <property type="entry name" value="tRNA_MeTrfase_Gcd14"/>
</dbReference>
<accession>T1KTM8</accession>
<feature type="binding site" evidence="9">
    <location>
        <position position="185"/>
    </location>
    <ligand>
        <name>S-adenosyl-L-methionine</name>
        <dbReference type="ChEBI" id="CHEBI:59789"/>
    </ligand>
</feature>
<comment type="catalytic activity">
    <reaction evidence="8">
        <text>adenosine(58) in tRNA + S-adenosyl-L-methionine = N(1)-methyladenosine(58) in tRNA + S-adenosyl-L-homocysteine + H(+)</text>
        <dbReference type="Rhea" id="RHEA:43152"/>
        <dbReference type="Rhea" id="RHEA-COMP:10365"/>
        <dbReference type="Rhea" id="RHEA-COMP:10366"/>
        <dbReference type="ChEBI" id="CHEBI:15378"/>
        <dbReference type="ChEBI" id="CHEBI:57856"/>
        <dbReference type="ChEBI" id="CHEBI:59789"/>
        <dbReference type="ChEBI" id="CHEBI:74411"/>
        <dbReference type="ChEBI" id="CHEBI:74491"/>
        <dbReference type="EC" id="2.1.1.220"/>
    </reaction>
</comment>
<feature type="domain" description="tRNA (adenine(58)-N(1))-methyltransferase catalytic subunit TRM61 C-terminal" evidence="10">
    <location>
        <begin position="68"/>
        <end position="265"/>
    </location>
</feature>
<comment type="subcellular location">
    <subcellularLocation>
        <location evidence="1 8">Nucleus</location>
    </subcellularLocation>
</comment>
<comment type="function">
    <text evidence="8">Catalytic subunit of tRNA (adenine-N(1)-)-methyltransferase, which catalyzes the formation of N(1)-methyladenine at position 58 (m1A58) in initiator methionyl-tRNA.</text>
</comment>
<dbReference type="Gene3D" id="3.40.50.150">
    <property type="entry name" value="Vaccinia Virus protein VP39"/>
    <property type="match status" value="1"/>
</dbReference>
<evidence type="ECO:0000259" key="10">
    <source>
        <dbReference type="Pfam" id="PF08704"/>
    </source>
</evidence>
<dbReference type="EnsemblMetazoa" id="tetur21g00320.1">
    <property type="protein sequence ID" value="tetur21g00320.1"/>
    <property type="gene ID" value="tetur21g00320"/>
</dbReference>
<dbReference type="Pfam" id="PF08704">
    <property type="entry name" value="GCD14"/>
    <property type="match status" value="1"/>
</dbReference>
<keyword evidence="3 8" id="KW-0808">Transferase</keyword>
<dbReference type="KEGG" id="tut:107367267"/>
<dbReference type="Proteomes" id="UP000015104">
    <property type="component" value="Unassembled WGS sequence"/>
</dbReference>
<dbReference type="STRING" id="32264.T1KTM8"/>
<evidence type="ECO:0000256" key="2">
    <source>
        <dbReference type="ARBA" id="ARBA00022603"/>
    </source>
</evidence>
<dbReference type="GO" id="GO:0160107">
    <property type="term" value="F:tRNA (adenine(58)-N1)-methyltransferase activity"/>
    <property type="evidence" value="ECO:0007669"/>
    <property type="project" value="UniProtKB-EC"/>
</dbReference>
<dbReference type="HOGENOM" id="CLU_025402_4_1_1"/>
<sequence>MEKGNTVNVNSKKAVISAGDHLFIFISPKQMYPLKVVPKETFQTKFGPIKHNDLIGVKYGTKLNLSKGWVYVLPFTPELWTLNLPHRTQILYSTDISMITCQLNLKPGSVVIESGTGSGSLSHAIIRTIAPDGFLHTFDFHLARANEARKEFDDHGLTSLVRVENRDVCQDGFGLKAIADALFLDLPHPWTAIPFAYEAMKPFGSRICCFSPCIEQVQKTVQALQSMCFMDIGTMELVSRPFETKQMKMEKFCFTETPESESNTTNDVKAVPSIQIAGHTGFLTFATKI</sequence>
<evidence type="ECO:0000256" key="3">
    <source>
        <dbReference type="ARBA" id="ARBA00022679"/>
    </source>
</evidence>
<dbReference type="FunFam" id="3.40.50.150:FF:000247">
    <property type="entry name" value="tRNA (adenine(58)-N(1))-methyltransferase catalytic subunit TRM61"/>
    <property type="match status" value="1"/>
</dbReference>
<evidence type="ECO:0000256" key="9">
    <source>
        <dbReference type="PIRSR" id="PIRSR017269-1"/>
    </source>
</evidence>
<dbReference type="AlphaFoldDB" id="T1KTM8"/>
<keyword evidence="2 8" id="KW-0489">Methyltransferase</keyword>
<dbReference type="eggNOG" id="KOG2915">
    <property type="taxonomic scope" value="Eukaryota"/>
</dbReference>
<dbReference type="EMBL" id="CAEY01000544">
    <property type="status" value="NOT_ANNOTATED_CDS"/>
    <property type="molecule type" value="Genomic_DNA"/>
</dbReference>
<reference evidence="11" key="2">
    <citation type="submission" date="2015-06" db="UniProtKB">
        <authorList>
            <consortium name="EnsemblMetazoa"/>
        </authorList>
    </citation>
    <scope>IDENTIFICATION</scope>
</reference>
<dbReference type="OrthoDB" id="1925287at2759"/>
<dbReference type="PANTHER" id="PTHR12133">
    <property type="entry name" value="TRNA (ADENINE(58)-N(1))-METHYLTRANSFERASE"/>
    <property type="match status" value="1"/>
</dbReference>
<evidence type="ECO:0000313" key="12">
    <source>
        <dbReference type="Proteomes" id="UP000015104"/>
    </source>
</evidence>
<keyword evidence="4 8" id="KW-0949">S-adenosyl-L-methionine</keyword>
<dbReference type="Gene3D" id="3.10.330.20">
    <property type="match status" value="1"/>
</dbReference>
<dbReference type="InterPro" id="IPR049470">
    <property type="entry name" value="TRM61_C"/>
</dbReference>
<feature type="binding site" evidence="9">
    <location>
        <position position="139"/>
    </location>
    <ligand>
        <name>S-adenosyl-L-methionine</name>
        <dbReference type="ChEBI" id="CHEBI:59789"/>
    </ligand>
</feature>
<dbReference type="GO" id="GO:0031515">
    <property type="term" value="C:tRNA (m1A) methyltransferase complex"/>
    <property type="evidence" value="ECO:0007669"/>
    <property type="project" value="UniProtKB-UniRule"/>
</dbReference>
<protein>
    <recommendedName>
        <fullName evidence="8">tRNA (adenine(58)-N(1))-methyltransferase catalytic subunit TRMT61A</fullName>
        <ecNumber evidence="8">2.1.1.220</ecNumber>
    </recommendedName>
</protein>
<dbReference type="PANTHER" id="PTHR12133:SF2">
    <property type="entry name" value="TRNA (ADENINE(58)-N(1))-METHYLTRANSFERASE CATALYTIC SUBUNIT TRMT61A"/>
    <property type="match status" value="1"/>
</dbReference>
<dbReference type="SUPFAM" id="SSF53335">
    <property type="entry name" value="S-adenosyl-L-methionine-dependent methyltransferases"/>
    <property type="match status" value="1"/>
</dbReference>